<evidence type="ECO:0000313" key="3">
    <source>
        <dbReference type="EMBL" id="ARF71187.1"/>
    </source>
</evidence>
<keyword evidence="4" id="KW-1185">Reference proteome</keyword>
<keyword evidence="3" id="KW-0808">Transferase</keyword>
<dbReference type="KEGG" id="kab:B7C62_02130"/>
<feature type="signal peptide" evidence="1">
    <location>
        <begin position="1"/>
        <end position="20"/>
    </location>
</feature>
<accession>A0ABC8BM80</accession>
<name>A0ABC8BM80_9ACTN</name>
<dbReference type="GO" id="GO:0032259">
    <property type="term" value="P:methylation"/>
    <property type="evidence" value="ECO:0007669"/>
    <property type="project" value="UniProtKB-KW"/>
</dbReference>
<dbReference type="RefSeq" id="WP_084744519.1">
    <property type="nucleotide sequence ID" value="NZ_CP020563.1"/>
</dbReference>
<proteinExistence type="predicted"/>
<evidence type="ECO:0000256" key="1">
    <source>
        <dbReference type="SAM" id="SignalP"/>
    </source>
</evidence>
<keyword evidence="1" id="KW-0732">Signal</keyword>
<dbReference type="Pfam" id="PF05050">
    <property type="entry name" value="Methyltransf_21"/>
    <property type="match status" value="1"/>
</dbReference>
<dbReference type="AlphaFoldDB" id="A0ABC8BM80"/>
<dbReference type="NCBIfam" id="TIGR01444">
    <property type="entry name" value="fkbM_fam"/>
    <property type="match status" value="1"/>
</dbReference>
<dbReference type="PANTHER" id="PTHR34203:SF15">
    <property type="entry name" value="SLL1173 PROTEIN"/>
    <property type="match status" value="1"/>
</dbReference>
<sequence>MTTLAAAVASRLPTGLVASAAVALYPRFEPELRRLADFCPPGTTAVDIGGWYGPWSHRLARRCAEVVTIEPVPHLADHLRRTLPSNARVVQGAATDRAGSTVRLWFPEGDHGDRGVSSLERRDIHAHCVEVESLTVDGLGLRGVGFVKMDVDGAEVAALRGAQELLRRERPALLVELESRLGPIGPAVALLTGQGYAGWVLAGRSWRPLAGFDLPGHQARTEHLVHQGLLRRALPRRERYINSVLFLPEGRRPGV</sequence>
<reference evidence="3 4" key="1">
    <citation type="submission" date="2017-04" db="EMBL/GenBank/DDBJ databases">
        <title>The complete genome sequence of Streptomyces albolongus YIM 101047, the producer of novel bafilomycins and novel odoriferous sesquiterpenoids.</title>
        <authorList>
            <person name="Yin M."/>
            <person name="Jiang Y."/>
        </authorList>
    </citation>
    <scope>NUCLEOTIDE SEQUENCE [LARGE SCALE GENOMIC DNA]</scope>
    <source>
        <strain evidence="3 4">YIM 101047</strain>
    </source>
</reference>
<organism evidence="3 4">
    <name type="scientific">Kitasatospora albolonga</name>
    <dbReference type="NCBI Taxonomy" id="68173"/>
    <lineage>
        <taxon>Bacteria</taxon>
        <taxon>Bacillati</taxon>
        <taxon>Actinomycetota</taxon>
        <taxon>Actinomycetes</taxon>
        <taxon>Kitasatosporales</taxon>
        <taxon>Streptomycetaceae</taxon>
        <taxon>Kitasatospora</taxon>
    </lineage>
</organism>
<dbReference type="InterPro" id="IPR029063">
    <property type="entry name" value="SAM-dependent_MTases_sf"/>
</dbReference>
<keyword evidence="3" id="KW-0489">Methyltransferase</keyword>
<dbReference type="Proteomes" id="UP000192251">
    <property type="component" value="Chromosome"/>
</dbReference>
<dbReference type="InterPro" id="IPR052514">
    <property type="entry name" value="SAM-dependent_MTase"/>
</dbReference>
<protein>
    <submittedName>
        <fullName evidence="3">Methyltransferase FkbM</fullName>
    </submittedName>
</protein>
<dbReference type="InterPro" id="IPR006342">
    <property type="entry name" value="FkbM_mtfrase"/>
</dbReference>
<dbReference type="GO" id="GO:0008168">
    <property type="term" value="F:methyltransferase activity"/>
    <property type="evidence" value="ECO:0007669"/>
    <property type="project" value="UniProtKB-KW"/>
</dbReference>
<dbReference type="Gene3D" id="3.40.50.150">
    <property type="entry name" value="Vaccinia Virus protein VP39"/>
    <property type="match status" value="1"/>
</dbReference>
<dbReference type="SUPFAM" id="SSF53335">
    <property type="entry name" value="S-adenosyl-L-methionine-dependent methyltransferases"/>
    <property type="match status" value="1"/>
</dbReference>
<feature type="chain" id="PRO_5044776688" evidence="1">
    <location>
        <begin position="21"/>
        <end position="255"/>
    </location>
</feature>
<dbReference type="EMBL" id="CP020563">
    <property type="protein sequence ID" value="ARF71187.1"/>
    <property type="molecule type" value="Genomic_DNA"/>
</dbReference>
<evidence type="ECO:0000313" key="4">
    <source>
        <dbReference type="Proteomes" id="UP000192251"/>
    </source>
</evidence>
<feature type="domain" description="Methyltransferase FkbM" evidence="2">
    <location>
        <begin position="58"/>
        <end position="180"/>
    </location>
</feature>
<evidence type="ECO:0000259" key="2">
    <source>
        <dbReference type="Pfam" id="PF05050"/>
    </source>
</evidence>
<gene>
    <name evidence="3" type="ORF">B7C62_02130</name>
</gene>
<dbReference type="PANTHER" id="PTHR34203">
    <property type="entry name" value="METHYLTRANSFERASE, FKBM FAMILY PROTEIN"/>
    <property type="match status" value="1"/>
</dbReference>